<evidence type="ECO:0000256" key="1">
    <source>
        <dbReference type="SAM" id="MobiDB-lite"/>
    </source>
</evidence>
<reference evidence="2" key="1">
    <citation type="journal article" date="2020" name="Stud. Mycol.">
        <title>101 Dothideomycetes genomes: a test case for predicting lifestyles and emergence of pathogens.</title>
        <authorList>
            <person name="Haridas S."/>
            <person name="Albert R."/>
            <person name="Binder M."/>
            <person name="Bloem J."/>
            <person name="Labutti K."/>
            <person name="Salamov A."/>
            <person name="Andreopoulos B."/>
            <person name="Baker S."/>
            <person name="Barry K."/>
            <person name="Bills G."/>
            <person name="Bluhm B."/>
            <person name="Cannon C."/>
            <person name="Castanera R."/>
            <person name="Culley D."/>
            <person name="Daum C."/>
            <person name="Ezra D."/>
            <person name="Gonzalez J."/>
            <person name="Henrissat B."/>
            <person name="Kuo A."/>
            <person name="Liang C."/>
            <person name="Lipzen A."/>
            <person name="Lutzoni F."/>
            <person name="Magnuson J."/>
            <person name="Mondo S."/>
            <person name="Nolan M."/>
            <person name="Ohm R."/>
            <person name="Pangilinan J."/>
            <person name="Park H.-J."/>
            <person name="Ramirez L."/>
            <person name="Alfaro M."/>
            <person name="Sun H."/>
            <person name="Tritt A."/>
            <person name="Yoshinaga Y."/>
            <person name="Zwiers L.-H."/>
            <person name="Turgeon B."/>
            <person name="Goodwin S."/>
            <person name="Spatafora J."/>
            <person name="Crous P."/>
            <person name="Grigoriev I."/>
        </authorList>
    </citation>
    <scope>NUCLEOTIDE SEQUENCE</scope>
    <source>
        <strain evidence="2">CBS 122368</strain>
    </source>
</reference>
<proteinExistence type="predicted"/>
<dbReference type="Proteomes" id="UP000800094">
    <property type="component" value="Unassembled WGS sequence"/>
</dbReference>
<feature type="compositionally biased region" description="Basic and acidic residues" evidence="1">
    <location>
        <begin position="157"/>
        <end position="171"/>
    </location>
</feature>
<dbReference type="GeneID" id="54583071"/>
<evidence type="ECO:0000313" key="2">
    <source>
        <dbReference type="EMBL" id="KAF2245141.1"/>
    </source>
</evidence>
<keyword evidence="3" id="KW-1185">Reference proteome</keyword>
<name>A0A6A6I460_9PLEO</name>
<dbReference type="OrthoDB" id="3844637at2759"/>
<accession>A0A6A6I460</accession>
<dbReference type="RefSeq" id="XP_033680145.1">
    <property type="nucleotide sequence ID" value="XM_033829741.1"/>
</dbReference>
<dbReference type="EMBL" id="ML987201">
    <property type="protein sequence ID" value="KAF2245141.1"/>
    <property type="molecule type" value="Genomic_DNA"/>
</dbReference>
<feature type="region of interest" description="Disordered" evidence="1">
    <location>
        <begin position="148"/>
        <end position="180"/>
    </location>
</feature>
<sequence length="258" mass="29011">MADAQTEGNAKNRIRTDTDLTDLLTTQHARFGDGAFDLGTAEIEQLRNFTELAATIPNTIKRAWVRKNACIILRDLAKKNRAAFFLCALGTLPYLLGRLKSTTYMEAVGKWWREAVQWPGLFETMDNYSQYLPRPKGLAQAMKHYAARLPGTPAPPDRPESLDQETEHHADLPPGAKPQGGWSLTIPLHNLLDFLKDKYTDTPVQIHCPFDVRSPPSVQFGPAEWDMRMEFGLGIAKAVMEHGMQSEATYIQPMEQSQ</sequence>
<protein>
    <submittedName>
        <fullName evidence="2">Uncharacterized protein</fullName>
    </submittedName>
</protein>
<organism evidence="2 3">
    <name type="scientific">Trematosphaeria pertusa</name>
    <dbReference type="NCBI Taxonomy" id="390896"/>
    <lineage>
        <taxon>Eukaryota</taxon>
        <taxon>Fungi</taxon>
        <taxon>Dikarya</taxon>
        <taxon>Ascomycota</taxon>
        <taxon>Pezizomycotina</taxon>
        <taxon>Dothideomycetes</taxon>
        <taxon>Pleosporomycetidae</taxon>
        <taxon>Pleosporales</taxon>
        <taxon>Massarineae</taxon>
        <taxon>Trematosphaeriaceae</taxon>
        <taxon>Trematosphaeria</taxon>
    </lineage>
</organism>
<dbReference type="AlphaFoldDB" id="A0A6A6I460"/>
<evidence type="ECO:0000313" key="3">
    <source>
        <dbReference type="Proteomes" id="UP000800094"/>
    </source>
</evidence>
<gene>
    <name evidence="2" type="ORF">BU26DRAFT_522257</name>
</gene>